<dbReference type="Proteomes" id="UP000078090">
    <property type="component" value="Unassembled WGS sequence"/>
</dbReference>
<gene>
    <name evidence="1" type="ORF">A1332_23965</name>
</gene>
<dbReference type="AlphaFoldDB" id="A0A177MXR1"/>
<accession>A0A177MXR1</accession>
<organism evidence="1 2">
    <name type="scientific">Methylomonas methanica</name>
    <dbReference type="NCBI Taxonomy" id="421"/>
    <lineage>
        <taxon>Bacteria</taxon>
        <taxon>Pseudomonadati</taxon>
        <taxon>Pseudomonadota</taxon>
        <taxon>Gammaproteobacteria</taxon>
        <taxon>Methylococcales</taxon>
        <taxon>Methylococcaceae</taxon>
        <taxon>Methylomonas</taxon>
    </lineage>
</organism>
<dbReference type="RefSeq" id="WP_064006691.1">
    <property type="nucleotide sequence ID" value="NZ_LUUG01000012.1"/>
</dbReference>
<evidence type="ECO:0008006" key="3">
    <source>
        <dbReference type="Google" id="ProtNLM"/>
    </source>
</evidence>
<comment type="caution">
    <text evidence="1">The sequence shown here is derived from an EMBL/GenBank/DDBJ whole genome shotgun (WGS) entry which is preliminary data.</text>
</comment>
<evidence type="ECO:0000313" key="1">
    <source>
        <dbReference type="EMBL" id="OAI10174.1"/>
    </source>
</evidence>
<reference evidence="1 2" key="1">
    <citation type="submission" date="2016-03" db="EMBL/GenBank/DDBJ databases">
        <authorList>
            <person name="Ploux O."/>
        </authorList>
    </citation>
    <scope>NUCLEOTIDE SEQUENCE [LARGE SCALE GENOMIC DNA]</scope>
    <source>
        <strain evidence="1 2">R-45363</strain>
    </source>
</reference>
<sequence>MSQLKEQFLKEKIYAFLEQSMISDVKDFLVTSECNVEIQHAKELDRIQQLDVENNLPRGYILGLEEIARLRFEINMPIIIRYSAVVLLVTMIEWSIKNLNKQLRIPILIRDNNFVVNFFKKLSSEINFQQNEVLKDIEAIVYVRNCITHSAGILNEYKYSEQLPGFIARLNGFTFNNTAFVDGYLWIERNALNQYIDVIGDFIFLIFKDCYEKGLMKHLPDTLD</sequence>
<name>A0A177MXR1_METMH</name>
<proteinExistence type="predicted"/>
<evidence type="ECO:0000313" key="2">
    <source>
        <dbReference type="Proteomes" id="UP000078090"/>
    </source>
</evidence>
<dbReference type="EMBL" id="LUUG01000012">
    <property type="protein sequence ID" value="OAI10174.1"/>
    <property type="molecule type" value="Genomic_DNA"/>
</dbReference>
<protein>
    <recommendedName>
        <fullName evidence="3">MAE-28990/MAE-18760-like HEPN domain-containing protein</fullName>
    </recommendedName>
</protein>